<evidence type="ECO:0000256" key="11">
    <source>
        <dbReference type="SAM" id="Coils"/>
    </source>
</evidence>
<keyword evidence="4" id="KW-0813">Transport</keyword>
<evidence type="ECO:0000256" key="9">
    <source>
        <dbReference type="ARBA" id="ARBA00023136"/>
    </source>
</evidence>
<sequence>MTRSRRLYSLLRVAATQEQQAAKVLGETQHLFQQQQHQLGEMSDYREEYAQRCQSVGRNGISAQQLQQLQSFLARLDQAIYQQKQQVERSSQLLEQKRKGWFAVRSQVKALEKLQDRYQREERNLAAYHEQAEMDDRNQHNFRVEGTDNF</sequence>
<dbReference type="InterPro" id="IPR012823">
    <property type="entry name" value="Flagell_FliJ"/>
</dbReference>
<dbReference type="GO" id="GO:0015031">
    <property type="term" value="P:protein transport"/>
    <property type="evidence" value="ECO:0007669"/>
    <property type="project" value="UniProtKB-KW"/>
</dbReference>
<evidence type="ECO:0000256" key="8">
    <source>
        <dbReference type="ARBA" id="ARBA00022927"/>
    </source>
</evidence>
<organism evidence="12 13">
    <name type="scientific">Nitrosococcus oceani C-27</name>
    <dbReference type="NCBI Taxonomy" id="314279"/>
    <lineage>
        <taxon>Bacteria</taxon>
        <taxon>Pseudomonadati</taxon>
        <taxon>Pseudomonadota</taxon>
        <taxon>Gammaproteobacteria</taxon>
        <taxon>Chromatiales</taxon>
        <taxon>Chromatiaceae</taxon>
        <taxon>Nitrosococcus</taxon>
    </lineage>
</organism>
<dbReference type="EMBL" id="JPGN01000075">
    <property type="protein sequence ID" value="KFI18621.1"/>
    <property type="molecule type" value="Genomic_DNA"/>
</dbReference>
<gene>
    <name evidence="12" type="ORF">IB75_12580</name>
</gene>
<keyword evidence="12" id="KW-0282">Flagellum</keyword>
<accession>A0A0E2Z079</accession>
<keyword evidence="9" id="KW-0472">Membrane</keyword>
<dbReference type="GO" id="GO:0071973">
    <property type="term" value="P:bacterial-type flagellum-dependent cell motility"/>
    <property type="evidence" value="ECO:0007669"/>
    <property type="project" value="InterPro"/>
</dbReference>
<keyword evidence="6" id="KW-0145">Chemotaxis</keyword>
<dbReference type="Pfam" id="PF02050">
    <property type="entry name" value="FliJ"/>
    <property type="match status" value="1"/>
</dbReference>
<keyword evidence="12" id="KW-0966">Cell projection</keyword>
<dbReference type="GO" id="GO:0009288">
    <property type="term" value="C:bacterial-type flagellum"/>
    <property type="evidence" value="ECO:0007669"/>
    <property type="project" value="InterPro"/>
</dbReference>
<evidence type="ECO:0000256" key="6">
    <source>
        <dbReference type="ARBA" id="ARBA00022500"/>
    </source>
</evidence>
<dbReference type="GO" id="GO:0005886">
    <property type="term" value="C:plasma membrane"/>
    <property type="evidence" value="ECO:0007669"/>
    <property type="project" value="UniProtKB-SubCell"/>
</dbReference>
<dbReference type="Gene3D" id="1.10.287.1700">
    <property type="match status" value="1"/>
</dbReference>
<evidence type="ECO:0000313" key="12">
    <source>
        <dbReference type="EMBL" id="KFI18621.1"/>
    </source>
</evidence>
<reference evidence="12 13" key="1">
    <citation type="submission" date="2014-07" db="EMBL/GenBank/DDBJ databases">
        <title>Comparative analysis of Nitrosococcus oceani genome inventories of strains from Pacific and Atlantic gyres.</title>
        <authorList>
            <person name="Lim C.K."/>
            <person name="Wang L."/>
            <person name="Sayavedra-Soto L.A."/>
            <person name="Klotz M.G."/>
        </authorList>
    </citation>
    <scope>NUCLEOTIDE SEQUENCE [LARGE SCALE GENOMIC DNA]</scope>
    <source>
        <strain evidence="12 13">C-27</strain>
    </source>
</reference>
<comment type="caution">
    <text evidence="12">The sequence shown here is derived from an EMBL/GenBank/DDBJ whole genome shotgun (WGS) entry which is preliminary data.</text>
</comment>
<dbReference type="PANTHER" id="PTHR38786:SF1">
    <property type="entry name" value="FLAGELLAR FLIJ PROTEIN"/>
    <property type="match status" value="1"/>
</dbReference>
<keyword evidence="11" id="KW-0175">Coiled coil</keyword>
<evidence type="ECO:0000256" key="7">
    <source>
        <dbReference type="ARBA" id="ARBA00022795"/>
    </source>
</evidence>
<keyword evidence="7" id="KW-1005">Bacterial flagellum biogenesis</keyword>
<dbReference type="AlphaFoldDB" id="A0A0E2Z079"/>
<proteinExistence type="inferred from homology"/>
<dbReference type="InterPro" id="IPR053716">
    <property type="entry name" value="Flag_assembly_chemotaxis_eff"/>
</dbReference>
<dbReference type="GO" id="GO:0044781">
    <property type="term" value="P:bacterial-type flagellum organization"/>
    <property type="evidence" value="ECO:0007669"/>
    <property type="project" value="UniProtKB-KW"/>
</dbReference>
<keyword evidence="8" id="KW-0653">Protein transport</keyword>
<evidence type="ECO:0000256" key="2">
    <source>
        <dbReference type="ARBA" id="ARBA00010004"/>
    </source>
</evidence>
<feature type="coiled-coil region" evidence="11">
    <location>
        <begin position="104"/>
        <end position="131"/>
    </location>
</feature>
<evidence type="ECO:0000256" key="4">
    <source>
        <dbReference type="ARBA" id="ARBA00022448"/>
    </source>
</evidence>
<evidence type="ECO:0000256" key="1">
    <source>
        <dbReference type="ARBA" id="ARBA00004413"/>
    </source>
</evidence>
<dbReference type="PANTHER" id="PTHR38786">
    <property type="entry name" value="FLAGELLAR FLIJ PROTEIN"/>
    <property type="match status" value="1"/>
</dbReference>
<dbReference type="HOGENOM" id="CLU_119965_1_1_6"/>
<dbReference type="NCBIfam" id="TIGR02473">
    <property type="entry name" value="flagell_FliJ"/>
    <property type="match status" value="1"/>
</dbReference>
<keyword evidence="10" id="KW-1006">Bacterial flagellum protein export</keyword>
<keyword evidence="12" id="KW-0969">Cilium</keyword>
<name>A0A0E2Z079_9GAMM</name>
<evidence type="ECO:0000313" key="13">
    <source>
        <dbReference type="Proteomes" id="UP000028839"/>
    </source>
</evidence>
<dbReference type="OrthoDB" id="5772212at2"/>
<evidence type="ECO:0000256" key="5">
    <source>
        <dbReference type="ARBA" id="ARBA00022475"/>
    </source>
</evidence>
<comment type="subcellular location">
    <subcellularLocation>
        <location evidence="1">Cell membrane</location>
        <topology evidence="1">Peripheral membrane protein</topology>
        <orientation evidence="1">Cytoplasmic side</orientation>
    </subcellularLocation>
</comment>
<protein>
    <recommendedName>
        <fullName evidence="3">Flagellar FliJ protein</fullName>
    </recommendedName>
</protein>
<comment type="similarity">
    <text evidence="2">Belongs to the FliJ family.</text>
</comment>
<dbReference type="GO" id="GO:0006935">
    <property type="term" value="P:chemotaxis"/>
    <property type="evidence" value="ECO:0007669"/>
    <property type="project" value="UniProtKB-KW"/>
</dbReference>
<evidence type="ECO:0000256" key="10">
    <source>
        <dbReference type="ARBA" id="ARBA00023225"/>
    </source>
</evidence>
<keyword evidence="5" id="KW-1003">Cell membrane</keyword>
<evidence type="ECO:0000256" key="3">
    <source>
        <dbReference type="ARBA" id="ARBA00020392"/>
    </source>
</evidence>
<dbReference type="Proteomes" id="UP000028839">
    <property type="component" value="Unassembled WGS sequence"/>
</dbReference>
<dbReference type="InterPro" id="IPR052570">
    <property type="entry name" value="FliJ"/>
</dbReference>